<feature type="region of interest" description="Disordered" evidence="1">
    <location>
        <begin position="88"/>
        <end position="116"/>
    </location>
</feature>
<dbReference type="RefSeq" id="WP_006432242.1">
    <property type="nucleotide sequence ID" value="NZ_AOID01000048.1"/>
</dbReference>
<evidence type="ECO:0000256" key="1">
    <source>
        <dbReference type="SAM" id="MobiDB-lite"/>
    </source>
</evidence>
<dbReference type="Proteomes" id="UP000011632">
    <property type="component" value="Unassembled WGS sequence"/>
</dbReference>
<dbReference type="OrthoDB" id="177748at2157"/>
<sequence length="116" mass="13039">MSAEQRGPTPARSAADRTRTVPHLTTGSDDRTASPLYRPAADSDRRDSPLSSRIERTRLRTRIAALECALETSERRRQAVIDRYERLLADRDDSTDSPSELSDSQSQSLLARLIDR</sequence>
<name>L9XTZ7_9EURY</name>
<evidence type="ECO:0000313" key="2">
    <source>
        <dbReference type="EMBL" id="ELY64881.1"/>
    </source>
</evidence>
<evidence type="ECO:0000313" key="3">
    <source>
        <dbReference type="Proteomes" id="UP000011632"/>
    </source>
</evidence>
<organism evidence="2 3">
    <name type="scientific">Natrinema versiforme JCM 10478</name>
    <dbReference type="NCBI Taxonomy" id="1227496"/>
    <lineage>
        <taxon>Archaea</taxon>
        <taxon>Methanobacteriati</taxon>
        <taxon>Methanobacteriota</taxon>
        <taxon>Stenosarchaea group</taxon>
        <taxon>Halobacteria</taxon>
        <taxon>Halobacteriales</taxon>
        <taxon>Natrialbaceae</taxon>
        <taxon>Natrinema</taxon>
    </lineage>
</organism>
<dbReference type="STRING" id="1227496.C489_15741"/>
<feature type="compositionally biased region" description="Basic and acidic residues" evidence="1">
    <location>
        <begin position="41"/>
        <end position="53"/>
    </location>
</feature>
<accession>L9XTZ7</accession>
<proteinExistence type="predicted"/>
<keyword evidence="3" id="KW-1185">Reference proteome</keyword>
<comment type="caution">
    <text evidence="2">The sequence shown here is derived from an EMBL/GenBank/DDBJ whole genome shotgun (WGS) entry which is preliminary data.</text>
</comment>
<feature type="compositionally biased region" description="Low complexity" evidence="1">
    <location>
        <begin position="96"/>
        <end position="110"/>
    </location>
</feature>
<protein>
    <submittedName>
        <fullName evidence="2">Uncharacterized protein</fullName>
    </submittedName>
</protein>
<reference evidence="2 3" key="1">
    <citation type="journal article" date="2014" name="PLoS Genet.">
        <title>Phylogenetically driven sequencing of extremely halophilic archaea reveals strategies for static and dynamic osmo-response.</title>
        <authorList>
            <person name="Becker E.A."/>
            <person name="Seitzer P.M."/>
            <person name="Tritt A."/>
            <person name="Larsen D."/>
            <person name="Krusor M."/>
            <person name="Yao A.I."/>
            <person name="Wu D."/>
            <person name="Madern D."/>
            <person name="Eisen J.A."/>
            <person name="Darling A.E."/>
            <person name="Facciotti M.T."/>
        </authorList>
    </citation>
    <scope>NUCLEOTIDE SEQUENCE [LARGE SCALE GENOMIC DNA]</scope>
    <source>
        <strain evidence="2 3">JCM 10478</strain>
    </source>
</reference>
<gene>
    <name evidence="2" type="ORF">C489_15741</name>
</gene>
<dbReference type="PATRIC" id="fig|1227496.3.peg.3172"/>
<dbReference type="AlphaFoldDB" id="L9XTZ7"/>
<dbReference type="EMBL" id="AOID01000048">
    <property type="protein sequence ID" value="ELY64881.1"/>
    <property type="molecule type" value="Genomic_DNA"/>
</dbReference>
<feature type="region of interest" description="Disordered" evidence="1">
    <location>
        <begin position="1"/>
        <end position="53"/>
    </location>
</feature>